<keyword evidence="7 10" id="KW-1133">Transmembrane helix</keyword>
<feature type="domain" description="ABC transmembrane type-1" evidence="12">
    <location>
        <begin position="35"/>
        <end position="338"/>
    </location>
</feature>
<keyword evidence="3" id="KW-1003">Cell membrane</keyword>
<dbReference type="PROSITE" id="PS00211">
    <property type="entry name" value="ABC_TRANSPORTER_1"/>
    <property type="match status" value="1"/>
</dbReference>
<feature type="transmembrane region" description="Helical" evidence="10">
    <location>
        <begin position="282"/>
        <end position="302"/>
    </location>
</feature>
<dbReference type="Proteomes" id="UP000217215">
    <property type="component" value="Chromosome"/>
</dbReference>
<reference evidence="13 14" key="1">
    <citation type="submission" date="2016-07" db="EMBL/GenBank/DDBJ databases">
        <title>High microdiversification within the ubiquitous acI lineage of Actinobacteria.</title>
        <authorList>
            <person name="Neuenschwander S.M."/>
            <person name="Salcher M."/>
            <person name="Ghai R."/>
            <person name="Pernthaler J."/>
        </authorList>
    </citation>
    <scope>NUCLEOTIDE SEQUENCE [LARGE SCALE GENOMIC DNA]</scope>
    <source>
        <strain evidence="13">MMS-IA-56</strain>
    </source>
</reference>
<evidence type="ECO:0000256" key="6">
    <source>
        <dbReference type="ARBA" id="ARBA00022840"/>
    </source>
</evidence>
<accession>A0A249KIH2</accession>
<evidence type="ECO:0000256" key="3">
    <source>
        <dbReference type="ARBA" id="ARBA00022475"/>
    </source>
</evidence>
<dbReference type="GO" id="GO:0005524">
    <property type="term" value="F:ATP binding"/>
    <property type="evidence" value="ECO:0007669"/>
    <property type="project" value="UniProtKB-KW"/>
</dbReference>
<keyword evidence="8 10" id="KW-0472">Membrane</keyword>
<dbReference type="Pfam" id="PF00005">
    <property type="entry name" value="ABC_tran"/>
    <property type="match status" value="1"/>
</dbReference>
<dbReference type="InterPro" id="IPR003439">
    <property type="entry name" value="ABC_transporter-like_ATP-bd"/>
</dbReference>
<keyword evidence="2" id="KW-0813">Transport</keyword>
<evidence type="ECO:0000256" key="8">
    <source>
        <dbReference type="ARBA" id="ARBA00023136"/>
    </source>
</evidence>
<dbReference type="GO" id="GO:0140359">
    <property type="term" value="F:ABC-type transporter activity"/>
    <property type="evidence" value="ECO:0007669"/>
    <property type="project" value="InterPro"/>
</dbReference>
<dbReference type="FunFam" id="3.40.50.300:FF:000299">
    <property type="entry name" value="ABC transporter ATP-binding protein/permease"/>
    <property type="match status" value="1"/>
</dbReference>
<dbReference type="Gene3D" id="1.20.1560.10">
    <property type="entry name" value="ABC transporter type 1, transmembrane domain"/>
    <property type="match status" value="1"/>
</dbReference>
<dbReference type="PROSITE" id="PS50929">
    <property type="entry name" value="ABC_TM1F"/>
    <property type="match status" value="1"/>
</dbReference>
<keyword evidence="4 10" id="KW-0812">Transmembrane</keyword>
<evidence type="ECO:0000256" key="7">
    <source>
        <dbReference type="ARBA" id="ARBA00022989"/>
    </source>
</evidence>
<dbReference type="SUPFAM" id="SSF52540">
    <property type="entry name" value="P-loop containing nucleoside triphosphate hydrolases"/>
    <property type="match status" value="1"/>
</dbReference>
<dbReference type="InterPro" id="IPR003593">
    <property type="entry name" value="AAA+_ATPase"/>
</dbReference>
<dbReference type="PROSITE" id="PS50893">
    <property type="entry name" value="ABC_TRANSPORTER_2"/>
    <property type="match status" value="1"/>
</dbReference>
<dbReference type="InterPro" id="IPR036640">
    <property type="entry name" value="ABC1_TM_sf"/>
</dbReference>
<dbReference type="GO" id="GO:0016887">
    <property type="term" value="F:ATP hydrolysis activity"/>
    <property type="evidence" value="ECO:0007669"/>
    <property type="project" value="InterPro"/>
</dbReference>
<evidence type="ECO:0000259" key="11">
    <source>
        <dbReference type="PROSITE" id="PS50893"/>
    </source>
</evidence>
<dbReference type="EMBL" id="CP016773">
    <property type="protein sequence ID" value="ASY16594.1"/>
    <property type="molecule type" value="Genomic_DNA"/>
</dbReference>
<sequence>MIEFLSKPKFSILTKSPIYRASRVLSVKDRRKISLVIVVQVCLGLFDLAGVAVFGVMGSLAVSGVQSQSPNSRVGQVLDAIGIANLPFQKQAAILAILATCFLMARTFLTVVVTKRTMLFLSRRGAAISSDLVARLLSKSLLFIQERTTQQTLFALTQGVSTLTIGVLATVVTMISDTSLLILLTAGLFVVDPAIAISTLVVFGSIILFMYKNLHNKAKTLGFAESTLHIKSNEKVLEVLNSYRESVVRNRRNYYSEQIGMLRFDLAKTQAQLSFMPYIGKYVLETSVVLGSLLIAAIQFALHDAVTAVATLSIFLVAGTRISPAALRLQQALIQIKSSLGGSEPTLDLIDALRDTLPATSVNQELDLTHEQFVPRIQIQDISFTYPNSDRQALSGVNLDIQSGSVVALVGPSGGGKTTLVDVILGIIEPNSGKVLISNLTPIDAIQISPGAISYVPQDVSIIDGTVRENIAMGFPVEVATDELVHNAIELAGLKEFVATLPNGLDTYVGEKGARISGGQRQRLGIARALFTNPKLLVLDEATSALDGETESRITDSILSLKGKVTVLMVAHRLSTVRNADQVVYMSEGSIKAVGTFESVRNTVPDFDTQAQLMGL</sequence>
<dbReference type="SMART" id="SM00382">
    <property type="entry name" value="AAA"/>
    <property type="match status" value="1"/>
</dbReference>
<evidence type="ECO:0000256" key="9">
    <source>
        <dbReference type="ARBA" id="ARBA00061644"/>
    </source>
</evidence>
<feature type="transmembrane region" description="Helical" evidence="10">
    <location>
        <begin position="153"/>
        <end position="175"/>
    </location>
</feature>
<feature type="transmembrane region" description="Helical" evidence="10">
    <location>
        <begin position="33"/>
        <end position="57"/>
    </location>
</feature>
<comment type="similarity">
    <text evidence="9">Belongs to the ABC transporter superfamily. Lipid exporter (TC 3.A.1.106) family.</text>
</comment>
<dbReference type="PANTHER" id="PTHR24221:SF654">
    <property type="entry name" value="ATP-BINDING CASSETTE SUB-FAMILY B MEMBER 6"/>
    <property type="match status" value="1"/>
</dbReference>
<feature type="transmembrane region" description="Helical" evidence="10">
    <location>
        <begin position="181"/>
        <end position="211"/>
    </location>
</feature>
<dbReference type="InterPro" id="IPR027417">
    <property type="entry name" value="P-loop_NTPase"/>
</dbReference>
<evidence type="ECO:0000256" key="5">
    <source>
        <dbReference type="ARBA" id="ARBA00022741"/>
    </source>
</evidence>
<evidence type="ECO:0000313" key="14">
    <source>
        <dbReference type="Proteomes" id="UP000217215"/>
    </source>
</evidence>
<evidence type="ECO:0000256" key="10">
    <source>
        <dbReference type="SAM" id="Phobius"/>
    </source>
</evidence>
<evidence type="ECO:0000259" key="12">
    <source>
        <dbReference type="PROSITE" id="PS50929"/>
    </source>
</evidence>
<dbReference type="AlphaFoldDB" id="A0A249KIH2"/>
<dbReference type="KEGG" id="psuf:A1sIA56_00240"/>
<comment type="subcellular location">
    <subcellularLocation>
        <location evidence="1">Cell membrane</location>
        <topology evidence="1">Multi-pass membrane protein</topology>
    </subcellularLocation>
</comment>
<dbReference type="GO" id="GO:0005886">
    <property type="term" value="C:plasma membrane"/>
    <property type="evidence" value="ECO:0007669"/>
    <property type="project" value="UniProtKB-SubCell"/>
</dbReference>
<keyword evidence="6" id="KW-0067">ATP-binding</keyword>
<feature type="transmembrane region" description="Helical" evidence="10">
    <location>
        <begin position="92"/>
        <end position="114"/>
    </location>
</feature>
<evidence type="ECO:0000256" key="2">
    <source>
        <dbReference type="ARBA" id="ARBA00022448"/>
    </source>
</evidence>
<dbReference type="PANTHER" id="PTHR24221">
    <property type="entry name" value="ATP-BINDING CASSETTE SUB-FAMILY B"/>
    <property type="match status" value="1"/>
</dbReference>
<keyword evidence="5" id="KW-0547">Nucleotide-binding</keyword>
<dbReference type="OrthoDB" id="9806127at2"/>
<evidence type="ECO:0000256" key="1">
    <source>
        <dbReference type="ARBA" id="ARBA00004651"/>
    </source>
</evidence>
<gene>
    <name evidence="13" type="ORF">A1sIA56_00240</name>
</gene>
<name>A0A249KIH2_9ACTN</name>
<keyword evidence="14" id="KW-1185">Reference proteome</keyword>
<dbReference type="InterPro" id="IPR011527">
    <property type="entry name" value="ABC1_TM_dom"/>
</dbReference>
<dbReference type="Gene3D" id="3.40.50.300">
    <property type="entry name" value="P-loop containing nucleotide triphosphate hydrolases"/>
    <property type="match status" value="1"/>
</dbReference>
<dbReference type="GO" id="GO:0034040">
    <property type="term" value="F:ATPase-coupled lipid transmembrane transporter activity"/>
    <property type="evidence" value="ECO:0007669"/>
    <property type="project" value="TreeGrafter"/>
</dbReference>
<organism evidence="13 14">
    <name type="scientific">Candidatus Planktophila sulfonica</name>
    <dbReference type="NCBI Taxonomy" id="1884904"/>
    <lineage>
        <taxon>Bacteria</taxon>
        <taxon>Bacillati</taxon>
        <taxon>Actinomycetota</taxon>
        <taxon>Actinomycetes</taxon>
        <taxon>Candidatus Nanopelagicales</taxon>
        <taxon>Candidatus Nanopelagicaceae</taxon>
        <taxon>Candidatus Planktophila</taxon>
    </lineage>
</organism>
<feature type="domain" description="ABC transporter" evidence="11">
    <location>
        <begin position="377"/>
        <end position="613"/>
    </location>
</feature>
<proteinExistence type="inferred from homology"/>
<protein>
    <submittedName>
        <fullName evidence="13">ABC-type multidrug transport system, ATPase and permease components</fullName>
    </submittedName>
</protein>
<evidence type="ECO:0000256" key="4">
    <source>
        <dbReference type="ARBA" id="ARBA00022692"/>
    </source>
</evidence>
<dbReference type="InterPro" id="IPR039421">
    <property type="entry name" value="Type_1_exporter"/>
</dbReference>
<dbReference type="RefSeq" id="WP_150121982.1">
    <property type="nucleotide sequence ID" value="NZ_CP016773.1"/>
</dbReference>
<dbReference type="SUPFAM" id="SSF90123">
    <property type="entry name" value="ABC transporter transmembrane region"/>
    <property type="match status" value="1"/>
</dbReference>
<dbReference type="InterPro" id="IPR017871">
    <property type="entry name" value="ABC_transporter-like_CS"/>
</dbReference>
<feature type="transmembrane region" description="Helical" evidence="10">
    <location>
        <begin position="308"/>
        <end position="327"/>
    </location>
</feature>
<evidence type="ECO:0000313" key="13">
    <source>
        <dbReference type="EMBL" id="ASY16594.1"/>
    </source>
</evidence>